<dbReference type="EMBL" id="BK014959">
    <property type="protein sequence ID" value="DAD84414.1"/>
    <property type="molecule type" value="Genomic_DNA"/>
</dbReference>
<reference evidence="2" key="1">
    <citation type="journal article" date="2021" name="Proc. Natl. Acad. Sci. U.S.A.">
        <title>A Catalog of Tens of Thousands of Viruses from Human Metagenomes Reveals Hidden Associations with Chronic Diseases.</title>
        <authorList>
            <person name="Tisza M.J."/>
            <person name="Buck C.B."/>
        </authorList>
    </citation>
    <scope>NUCLEOTIDE SEQUENCE</scope>
    <source>
        <strain evidence="2">CtUS21</strain>
    </source>
</reference>
<proteinExistence type="predicted"/>
<feature type="transmembrane region" description="Helical" evidence="1">
    <location>
        <begin position="39"/>
        <end position="57"/>
    </location>
</feature>
<evidence type="ECO:0000256" key="1">
    <source>
        <dbReference type="SAM" id="Phobius"/>
    </source>
</evidence>
<name>A0A8S5MQ40_9CAUD</name>
<organism evidence="2">
    <name type="scientific">Podoviridae sp. ctUS21</name>
    <dbReference type="NCBI Taxonomy" id="2826557"/>
    <lineage>
        <taxon>Viruses</taxon>
        <taxon>Duplodnaviria</taxon>
        <taxon>Heunggongvirae</taxon>
        <taxon>Uroviricota</taxon>
        <taxon>Caudoviricetes</taxon>
    </lineage>
</organism>
<feature type="transmembrane region" description="Helical" evidence="1">
    <location>
        <begin position="63"/>
        <end position="83"/>
    </location>
</feature>
<keyword evidence="1" id="KW-1133">Transmembrane helix</keyword>
<sequence length="104" mass="11289">MINELANYVDDIVILVGAVLGSFKASVEFDREKALCPRSLDVALGVFIGVAVAYHFGSSFNRWLSGLLSVVGGASGAVVLEVIMQMLPSMTRKVVKDWLNKKMK</sequence>
<protein>
    <submittedName>
        <fullName evidence="2">Non-classical export protein 1</fullName>
    </submittedName>
</protein>
<feature type="transmembrane region" description="Helical" evidence="1">
    <location>
        <begin position="6"/>
        <end position="27"/>
    </location>
</feature>
<accession>A0A8S5MQ40</accession>
<keyword evidence="1" id="KW-0812">Transmembrane</keyword>
<evidence type="ECO:0000313" key="2">
    <source>
        <dbReference type="EMBL" id="DAD84414.1"/>
    </source>
</evidence>
<keyword evidence="1" id="KW-0472">Membrane</keyword>